<dbReference type="InterPro" id="IPR036396">
    <property type="entry name" value="Cyt_P450_sf"/>
</dbReference>
<dbReference type="RefSeq" id="XP_011293990.2">
    <property type="nucleotide sequence ID" value="XM_011295688.3"/>
</dbReference>
<dbReference type="EnsemblMetazoa" id="MDOA013529-RB">
    <property type="protein sequence ID" value="MDOA013529-PB"/>
    <property type="gene ID" value="MDOA013529"/>
</dbReference>
<feature type="binding site" description="axial binding residue" evidence="8">
    <location>
        <position position="443"/>
    </location>
    <ligand>
        <name>heme</name>
        <dbReference type="ChEBI" id="CHEBI:30413"/>
    </ligand>
    <ligandPart>
        <name>Fe</name>
        <dbReference type="ChEBI" id="CHEBI:18248"/>
    </ligandPart>
</feature>
<evidence type="ECO:0000256" key="10">
    <source>
        <dbReference type="SAM" id="Phobius"/>
    </source>
</evidence>
<evidence type="ECO:0000256" key="5">
    <source>
        <dbReference type="ARBA" id="ARBA00023002"/>
    </source>
</evidence>
<evidence type="ECO:0000256" key="9">
    <source>
        <dbReference type="RuleBase" id="RU000461"/>
    </source>
</evidence>
<sequence length="500" mass="57964">MHPFFIFAIFFLIFLWIYHRWNHRRLFTLAKSVPAYKSQLILGFGPVVTPKCIIRRGAENCKKLGQHFLFYIGPFPQFVTGDPEIVKDILTSRLCVNKGPLNYAGMKNSMGKGLLTMQGKEWQQHRKLMDTGFKFSKQIKFLPIFHRKIPALFAQMDKCGQMKNSEEILLYCREFTISNTTESLLGRDLDKSTINIKDYSHLISRIMEYISDISYKIIYQNPYVLKLAHSTIFKEQRKTMDFMGSEVVETFKYYSGELGNDPHYVDGVDTVAENLLDALNRNDITQDLAISSMIHLFGAGFETTSSTLYFVMLMLAMHPEYQEKAYAEICEMFPDNDDGEFEMTYEHLAQLSYLDMFIKETMRLFPTVPHFGRLVVGGDLKLSNGVIIPEGLELTVNTYNLHRNKDVWGPRADIFDPDNFLPSKVETRHPYAFIPFSKGIRFCIGMRYAEMNLKFAMSKIIKRYKFSTTAKMEDLVLYNHISMQLAKCPPLNVERRNIAK</sequence>
<keyword evidence="10" id="KW-1133">Transmembrane helix</keyword>
<keyword evidence="5 9" id="KW-0560">Oxidoreductase</keyword>
<dbReference type="GO" id="GO:0005506">
    <property type="term" value="F:iron ion binding"/>
    <property type="evidence" value="ECO:0007669"/>
    <property type="project" value="InterPro"/>
</dbReference>
<evidence type="ECO:0000313" key="11">
    <source>
        <dbReference type="EnsemblMetazoa" id="MDOA013529-PB"/>
    </source>
</evidence>
<protein>
    <recommendedName>
        <fullName evidence="12">Cytochrome P450</fullName>
    </recommendedName>
</protein>
<evidence type="ECO:0008006" key="12">
    <source>
        <dbReference type="Google" id="ProtNLM"/>
    </source>
</evidence>
<dbReference type="PRINTS" id="PR00385">
    <property type="entry name" value="P450"/>
</dbReference>
<dbReference type="InterPro" id="IPR017972">
    <property type="entry name" value="Cyt_P450_CS"/>
</dbReference>
<evidence type="ECO:0000256" key="7">
    <source>
        <dbReference type="ARBA" id="ARBA00023033"/>
    </source>
</evidence>
<evidence type="ECO:0000256" key="4">
    <source>
        <dbReference type="ARBA" id="ARBA00022723"/>
    </source>
</evidence>
<keyword evidence="7 9" id="KW-0503">Monooxygenase</keyword>
<dbReference type="InterPro" id="IPR050196">
    <property type="entry name" value="Cytochrome_P450_Monoox"/>
</dbReference>
<proteinExistence type="inferred from homology"/>
<dbReference type="PANTHER" id="PTHR24291:SF50">
    <property type="entry name" value="BIFUNCTIONAL ALBAFLAVENONE MONOOXYGENASE_TERPENE SYNTHASE"/>
    <property type="match status" value="1"/>
</dbReference>
<keyword evidence="3 8" id="KW-0349">Heme</keyword>
<dbReference type="InterPro" id="IPR001128">
    <property type="entry name" value="Cyt_P450"/>
</dbReference>
<dbReference type="GO" id="GO:0004497">
    <property type="term" value="F:monooxygenase activity"/>
    <property type="evidence" value="ECO:0007669"/>
    <property type="project" value="UniProtKB-KW"/>
</dbReference>
<comment type="cofactor">
    <cofactor evidence="1 8">
        <name>heme</name>
        <dbReference type="ChEBI" id="CHEBI:30413"/>
    </cofactor>
</comment>
<accession>A0A1I8NBH3</accession>
<keyword evidence="10" id="KW-0812">Transmembrane</keyword>
<dbReference type="PROSITE" id="PS00086">
    <property type="entry name" value="CYTOCHROME_P450"/>
    <property type="match status" value="1"/>
</dbReference>
<dbReference type="InterPro" id="IPR002401">
    <property type="entry name" value="Cyt_P450_E_grp-I"/>
</dbReference>
<dbReference type="STRING" id="7370.A0A1I8NBH3"/>
<dbReference type="VEuPathDB" id="VectorBase:MDOMA2_006198"/>
<dbReference type="PRINTS" id="PR00463">
    <property type="entry name" value="EP450I"/>
</dbReference>
<evidence type="ECO:0000256" key="8">
    <source>
        <dbReference type="PIRSR" id="PIRSR602401-1"/>
    </source>
</evidence>
<feature type="transmembrane region" description="Helical" evidence="10">
    <location>
        <begin position="6"/>
        <end position="21"/>
    </location>
</feature>
<keyword evidence="4 8" id="KW-0479">Metal-binding</keyword>
<gene>
    <name evidence="11" type="primary">101896830</name>
</gene>
<comment type="similarity">
    <text evidence="2 9">Belongs to the cytochrome P450 family.</text>
</comment>
<keyword evidence="6 8" id="KW-0408">Iron</keyword>
<dbReference type="eggNOG" id="KOG0157">
    <property type="taxonomic scope" value="Eukaryota"/>
</dbReference>
<dbReference type="AlphaFoldDB" id="A0A1I8NBH3"/>
<name>A0A1I8NBH3_MUSDO</name>
<organism evidence="11">
    <name type="scientific">Musca domestica</name>
    <name type="common">House fly</name>
    <dbReference type="NCBI Taxonomy" id="7370"/>
    <lineage>
        <taxon>Eukaryota</taxon>
        <taxon>Metazoa</taxon>
        <taxon>Ecdysozoa</taxon>
        <taxon>Arthropoda</taxon>
        <taxon>Hexapoda</taxon>
        <taxon>Insecta</taxon>
        <taxon>Pterygota</taxon>
        <taxon>Neoptera</taxon>
        <taxon>Endopterygota</taxon>
        <taxon>Diptera</taxon>
        <taxon>Brachycera</taxon>
        <taxon>Muscomorpha</taxon>
        <taxon>Muscoidea</taxon>
        <taxon>Muscidae</taxon>
        <taxon>Musca</taxon>
    </lineage>
</organism>
<keyword evidence="10" id="KW-0472">Membrane</keyword>
<dbReference type="SUPFAM" id="SSF48264">
    <property type="entry name" value="Cytochrome P450"/>
    <property type="match status" value="1"/>
</dbReference>
<evidence type="ECO:0000256" key="3">
    <source>
        <dbReference type="ARBA" id="ARBA00022617"/>
    </source>
</evidence>
<evidence type="ECO:0000256" key="6">
    <source>
        <dbReference type="ARBA" id="ARBA00023004"/>
    </source>
</evidence>
<dbReference type="GO" id="GO:0020037">
    <property type="term" value="F:heme binding"/>
    <property type="evidence" value="ECO:0007669"/>
    <property type="project" value="InterPro"/>
</dbReference>
<dbReference type="GO" id="GO:0016705">
    <property type="term" value="F:oxidoreductase activity, acting on paired donors, with incorporation or reduction of molecular oxygen"/>
    <property type="evidence" value="ECO:0007669"/>
    <property type="project" value="InterPro"/>
</dbReference>
<dbReference type="PANTHER" id="PTHR24291">
    <property type="entry name" value="CYTOCHROME P450 FAMILY 4"/>
    <property type="match status" value="1"/>
</dbReference>
<dbReference type="KEGG" id="mde:101896830"/>
<dbReference type="VEuPathDB" id="VectorBase:MDOMA2_010435"/>
<evidence type="ECO:0000256" key="1">
    <source>
        <dbReference type="ARBA" id="ARBA00001971"/>
    </source>
</evidence>
<evidence type="ECO:0000256" key="2">
    <source>
        <dbReference type="ARBA" id="ARBA00010617"/>
    </source>
</evidence>
<reference evidence="11" key="1">
    <citation type="submission" date="2020-05" db="UniProtKB">
        <authorList>
            <consortium name="EnsemblMetazoa"/>
        </authorList>
    </citation>
    <scope>IDENTIFICATION</scope>
    <source>
        <strain evidence="11">Aabys</strain>
    </source>
</reference>
<dbReference type="Gene3D" id="1.10.630.10">
    <property type="entry name" value="Cytochrome P450"/>
    <property type="match status" value="1"/>
</dbReference>
<dbReference type="VEuPathDB" id="VectorBase:MDOA013529"/>
<dbReference type="Pfam" id="PF00067">
    <property type="entry name" value="p450"/>
    <property type="match status" value="1"/>
</dbReference>
<dbReference type="OrthoDB" id="1470350at2759"/>